<gene>
    <name evidence="3" type="ORF">H1D41_15410</name>
</gene>
<protein>
    <submittedName>
        <fullName evidence="3">Proline racemase family protein</fullName>
    </submittedName>
</protein>
<dbReference type="AlphaFoldDB" id="A0A8J7IQ08"/>
<dbReference type="PIRSF" id="PIRSF029792">
    <property type="entry name" value="Pro_racemase"/>
    <property type="match status" value="1"/>
</dbReference>
<sequence length="308" mass="32494">MHVIDSHTGGMPTRVIPQGGPDLGSGPLDVRAAKLAKEHEAFYKSVMLEPRGQPGMVGALLVEPVDPDCVTGVIYFDAEAVLGMCGHGTIGLAVTLHHMGRIGIGTHKFETPAGVVTVELHDANTVSVTNIESRLITAGAEVTLPSGSVVGDVAYGGNWFFIVDPSPLPVTTTNIPALTELAVSMRQVCNANGIGGPEGQPIDHVILRSPNPDTGAHSRNFVLCPDDEYDRSPCGTGSSAYMACLAARKRLGPGDEIVLESVIGSSYRVSYQPTQNGVIPTLTGQAWIMNEGTLFFDTTDPFKDGIYL</sequence>
<accession>A0A8J7IQ08</accession>
<evidence type="ECO:0000256" key="2">
    <source>
        <dbReference type="SAM" id="MobiDB-lite"/>
    </source>
</evidence>
<feature type="region of interest" description="Disordered" evidence="2">
    <location>
        <begin position="1"/>
        <end position="23"/>
    </location>
</feature>
<dbReference type="Gene3D" id="3.10.310.10">
    <property type="entry name" value="Diaminopimelate Epimerase, Chain A, domain 1"/>
    <property type="match status" value="2"/>
</dbReference>
<evidence type="ECO:0000313" key="3">
    <source>
        <dbReference type="EMBL" id="MBI1495031.1"/>
    </source>
</evidence>
<organism evidence="3 4">
    <name type="scientific">Halocynthiibacter styelae</name>
    <dbReference type="NCBI Taxonomy" id="2761955"/>
    <lineage>
        <taxon>Bacteria</taxon>
        <taxon>Pseudomonadati</taxon>
        <taxon>Pseudomonadota</taxon>
        <taxon>Alphaproteobacteria</taxon>
        <taxon>Rhodobacterales</taxon>
        <taxon>Paracoccaceae</taxon>
        <taxon>Halocynthiibacter</taxon>
    </lineage>
</organism>
<proteinExistence type="inferred from homology"/>
<comment type="similarity">
    <text evidence="1">Belongs to the proline racemase family.</text>
</comment>
<comment type="caution">
    <text evidence="3">The sequence shown here is derived from an EMBL/GenBank/DDBJ whole genome shotgun (WGS) entry which is preliminary data.</text>
</comment>
<keyword evidence="4" id="KW-1185">Reference proteome</keyword>
<dbReference type="SFLD" id="SFLDS00028">
    <property type="entry name" value="Proline_Racemase"/>
    <property type="match status" value="1"/>
</dbReference>
<dbReference type="Proteomes" id="UP000640583">
    <property type="component" value="Unassembled WGS sequence"/>
</dbReference>
<dbReference type="InterPro" id="IPR008794">
    <property type="entry name" value="Pro_racemase_fam"/>
</dbReference>
<dbReference type="Pfam" id="PF05544">
    <property type="entry name" value="Pro_racemase"/>
    <property type="match status" value="1"/>
</dbReference>
<dbReference type="EMBL" id="JADCKQ010000013">
    <property type="protein sequence ID" value="MBI1495031.1"/>
    <property type="molecule type" value="Genomic_DNA"/>
</dbReference>
<dbReference type="SUPFAM" id="SSF54506">
    <property type="entry name" value="Diaminopimelate epimerase-like"/>
    <property type="match status" value="1"/>
</dbReference>
<dbReference type="PANTHER" id="PTHR33442:SF1">
    <property type="entry name" value="TRANS-3-HYDROXY-L-PROLINE DEHYDRATASE"/>
    <property type="match status" value="1"/>
</dbReference>
<dbReference type="PANTHER" id="PTHR33442">
    <property type="entry name" value="TRANS-3-HYDROXY-L-PROLINE DEHYDRATASE"/>
    <property type="match status" value="1"/>
</dbReference>
<evidence type="ECO:0000313" key="4">
    <source>
        <dbReference type="Proteomes" id="UP000640583"/>
    </source>
</evidence>
<reference evidence="3" key="1">
    <citation type="submission" date="2020-10" db="EMBL/GenBank/DDBJ databases">
        <title>Paenihalocynthiibacter styelae gen. nov., sp. nov., isolated from stalked sea squirt Styela clava.</title>
        <authorList>
            <person name="Kim Y.-O."/>
            <person name="Yoon J.-H."/>
        </authorList>
    </citation>
    <scope>NUCLEOTIDE SEQUENCE</scope>
    <source>
        <strain evidence="3">MYP1-1</strain>
    </source>
</reference>
<dbReference type="RefSeq" id="WP_228849753.1">
    <property type="nucleotide sequence ID" value="NZ_JADCKQ010000013.1"/>
</dbReference>
<evidence type="ECO:0000256" key="1">
    <source>
        <dbReference type="ARBA" id="ARBA00007529"/>
    </source>
</evidence>
<name>A0A8J7IQ08_9RHOB</name>